<dbReference type="InterPro" id="IPR003604">
    <property type="entry name" value="Matrin/U1-like-C_Znf_C2H2"/>
</dbReference>
<feature type="domain" description="U1-type" evidence="2">
    <location>
        <begin position="218"/>
        <end position="252"/>
    </location>
</feature>
<dbReference type="SUPFAM" id="SSF57667">
    <property type="entry name" value="beta-beta-alpha zinc fingers"/>
    <property type="match status" value="2"/>
</dbReference>
<dbReference type="PANTHER" id="PTHR47487:SF3">
    <property type="entry name" value="GLUTENIN, HIGH MOLECULAR WEIGHT SUBUNIT 12-LIKE"/>
    <property type="match status" value="1"/>
</dbReference>
<dbReference type="InParanoid" id="A0A6I9U7K8"/>
<evidence type="ECO:0000259" key="2">
    <source>
        <dbReference type="SMART" id="SM00451"/>
    </source>
</evidence>
<feature type="compositionally biased region" description="Polar residues" evidence="1">
    <location>
        <begin position="292"/>
        <end position="302"/>
    </location>
</feature>
<accession>A0A6I9U7K8</accession>
<dbReference type="InterPro" id="IPR036236">
    <property type="entry name" value="Znf_C2H2_sf"/>
</dbReference>
<dbReference type="GO" id="GO:0003676">
    <property type="term" value="F:nucleic acid binding"/>
    <property type="evidence" value="ECO:0007669"/>
    <property type="project" value="InterPro"/>
</dbReference>
<sequence length="526" mass="57552">MNYSSHYQQQTYDPSSLTQQIYDQPANDYYTYSYPNPQYTSVQPYSYPNLIVQPSQHEQQELHPPGVTALPPPPPHQDQSSNFQYHAHTAAAAVLPVGPQHGGVDSGIGVVHQPIVQSSYEGFSIVNGVAPLGAAQTHLSPQPNVRGRPYRVRGRGRGRVMHKHVAARGQERTISTQGGSHIQGGSLPPMAQPYASSFGPISTAIHSPAHIMPALPPPRLAWCEFCRVDCNTLDILEQHKNGKKHKKKLKVFEELQNLNSRVIGRQMEQISSSQLKLEVPLQSDERSEKQIQQESLPSQAINEDNKVAVGNRELEDAEPTEEPGKKVIDHSEGLAHGLKRKMRGGKVGRRTRPCDRSKRTVEPPKPKEVIPLVCELCNVKCESPIVFQSHLAGKKHKSKAKRFLGQQETFGQEVLPALRPANQDANAFHQQGFRNENTGNKASTVETNVKSTKLEATVSQPQALVANSGVQILVNIEGISEEGYPQSGAQSDCLVGALVTEQVEGVVTTGTLEPVTSQTTLDGASV</sequence>
<evidence type="ECO:0000313" key="3">
    <source>
        <dbReference type="Proteomes" id="UP000504604"/>
    </source>
</evidence>
<feature type="region of interest" description="Disordered" evidence="1">
    <location>
        <begin position="137"/>
        <end position="159"/>
    </location>
</feature>
<feature type="compositionally biased region" description="Basic and acidic residues" evidence="1">
    <location>
        <begin position="352"/>
        <end position="364"/>
    </location>
</feature>
<dbReference type="GO" id="GO:0008270">
    <property type="term" value="F:zinc ion binding"/>
    <property type="evidence" value="ECO:0007669"/>
    <property type="project" value="InterPro"/>
</dbReference>
<feature type="region of interest" description="Disordered" evidence="1">
    <location>
        <begin position="279"/>
        <end position="302"/>
    </location>
</feature>
<dbReference type="AlphaFoldDB" id="A0A6I9U7K8"/>
<proteinExistence type="predicted"/>
<keyword evidence="3" id="KW-1185">Reference proteome</keyword>
<dbReference type="InterPro" id="IPR013087">
    <property type="entry name" value="Znf_C2H2_type"/>
</dbReference>
<dbReference type="PANTHER" id="PTHR47487">
    <property type="entry name" value="OS06G0651300 PROTEIN-RELATED"/>
    <property type="match status" value="1"/>
</dbReference>
<dbReference type="KEGG" id="sind:105173303"/>
<feature type="compositionally biased region" description="Basic residues" evidence="1">
    <location>
        <begin position="148"/>
        <end position="159"/>
    </location>
</feature>
<dbReference type="Gene3D" id="3.30.160.60">
    <property type="entry name" value="Classic Zinc Finger"/>
    <property type="match status" value="2"/>
</dbReference>
<name>A0A6I9U7K8_SESIN</name>
<dbReference type="GeneID" id="105173303"/>
<evidence type="ECO:0000256" key="1">
    <source>
        <dbReference type="SAM" id="MobiDB-lite"/>
    </source>
</evidence>
<dbReference type="Pfam" id="PF12874">
    <property type="entry name" value="zf-met"/>
    <property type="match status" value="2"/>
</dbReference>
<dbReference type="Gramene" id="SIN_1008556.t">
    <property type="protein sequence ID" value="SIN_1008556.t"/>
    <property type="gene ID" value="SIN_1008556"/>
</dbReference>
<evidence type="ECO:0000313" key="4">
    <source>
        <dbReference type="RefSeq" id="XP_011093297.1"/>
    </source>
</evidence>
<feature type="domain" description="U1-type" evidence="2">
    <location>
        <begin position="369"/>
        <end position="403"/>
    </location>
</feature>
<dbReference type="RefSeq" id="XP_011093297.1">
    <property type="nucleotide sequence ID" value="XM_011094995.2"/>
</dbReference>
<reference evidence="4" key="1">
    <citation type="submission" date="2025-08" db="UniProtKB">
        <authorList>
            <consortium name="RefSeq"/>
        </authorList>
    </citation>
    <scope>IDENTIFICATION</scope>
</reference>
<dbReference type="OrthoDB" id="434647at2759"/>
<organism evidence="3 4">
    <name type="scientific">Sesamum indicum</name>
    <name type="common">Oriental sesame</name>
    <name type="synonym">Sesamum orientale</name>
    <dbReference type="NCBI Taxonomy" id="4182"/>
    <lineage>
        <taxon>Eukaryota</taxon>
        <taxon>Viridiplantae</taxon>
        <taxon>Streptophyta</taxon>
        <taxon>Embryophyta</taxon>
        <taxon>Tracheophyta</taxon>
        <taxon>Spermatophyta</taxon>
        <taxon>Magnoliopsida</taxon>
        <taxon>eudicotyledons</taxon>
        <taxon>Gunneridae</taxon>
        <taxon>Pentapetalae</taxon>
        <taxon>asterids</taxon>
        <taxon>lamiids</taxon>
        <taxon>Lamiales</taxon>
        <taxon>Pedaliaceae</taxon>
        <taxon>Sesamum</taxon>
    </lineage>
</organism>
<gene>
    <name evidence="4" type="primary">LOC105173303</name>
</gene>
<dbReference type="SMART" id="SM00451">
    <property type="entry name" value="ZnF_U1"/>
    <property type="match status" value="2"/>
</dbReference>
<dbReference type="Proteomes" id="UP000504604">
    <property type="component" value="Linkage group LG11"/>
</dbReference>
<feature type="region of interest" description="Disordered" evidence="1">
    <location>
        <begin position="55"/>
        <end position="80"/>
    </location>
</feature>
<protein>
    <submittedName>
        <fullName evidence="4">Uncharacterized protein LOC105173303</fullName>
    </submittedName>
</protein>
<feature type="region of interest" description="Disordered" evidence="1">
    <location>
        <begin position="343"/>
        <end position="364"/>
    </location>
</feature>